<dbReference type="EMBL" id="VTPY01000009">
    <property type="protein sequence ID" value="KAA0009828.1"/>
    <property type="molecule type" value="Genomic_DNA"/>
</dbReference>
<dbReference type="InterPro" id="IPR052894">
    <property type="entry name" value="AsmA-related"/>
</dbReference>
<name>A0A7V7KGI6_9GAMM</name>
<protein>
    <submittedName>
        <fullName evidence="2">AsmA family protein</fullName>
    </submittedName>
</protein>
<dbReference type="PANTHER" id="PTHR30441:SF4">
    <property type="entry name" value="PROTEIN ASMA"/>
    <property type="match status" value="1"/>
</dbReference>
<dbReference type="PANTHER" id="PTHR30441">
    <property type="entry name" value="DUF748 DOMAIN-CONTAINING PROTEIN"/>
    <property type="match status" value="1"/>
</dbReference>
<gene>
    <name evidence="2" type="ORF">F0A17_20215</name>
</gene>
<dbReference type="InterPro" id="IPR007844">
    <property type="entry name" value="AsmA"/>
</dbReference>
<evidence type="ECO:0000313" key="3">
    <source>
        <dbReference type="Proteomes" id="UP000486760"/>
    </source>
</evidence>
<proteinExistence type="predicted"/>
<dbReference type="GO" id="GO:0090313">
    <property type="term" value="P:regulation of protein targeting to membrane"/>
    <property type="evidence" value="ECO:0007669"/>
    <property type="project" value="TreeGrafter"/>
</dbReference>
<dbReference type="Pfam" id="PF05170">
    <property type="entry name" value="AsmA"/>
    <property type="match status" value="2"/>
</dbReference>
<feature type="domain" description="AsmA" evidence="1">
    <location>
        <begin position="1"/>
        <end position="312"/>
    </location>
</feature>
<dbReference type="Proteomes" id="UP000486760">
    <property type="component" value="Unassembled WGS sequence"/>
</dbReference>
<evidence type="ECO:0000259" key="1">
    <source>
        <dbReference type="Pfam" id="PF05170"/>
    </source>
</evidence>
<feature type="domain" description="AsmA" evidence="1">
    <location>
        <begin position="403"/>
        <end position="656"/>
    </location>
</feature>
<organism evidence="2 3">
    <name type="scientific">Billgrantia pellis</name>
    <dbReference type="NCBI Taxonomy" id="2606936"/>
    <lineage>
        <taxon>Bacteria</taxon>
        <taxon>Pseudomonadati</taxon>
        <taxon>Pseudomonadota</taxon>
        <taxon>Gammaproteobacteria</taxon>
        <taxon>Oceanospirillales</taxon>
        <taxon>Halomonadaceae</taxon>
        <taxon>Billgrantia</taxon>
    </lineage>
</organism>
<dbReference type="RefSeq" id="WP_149330169.1">
    <property type="nucleotide sequence ID" value="NZ_VTPY01000009.1"/>
</dbReference>
<evidence type="ECO:0000313" key="2">
    <source>
        <dbReference type="EMBL" id="KAA0009828.1"/>
    </source>
</evidence>
<reference evidence="2 3" key="1">
    <citation type="submission" date="2019-08" db="EMBL/GenBank/DDBJ databases">
        <title>Bioinformatics analysis of the strain L3 and L5.</title>
        <authorList>
            <person name="Li X."/>
        </authorList>
    </citation>
    <scope>NUCLEOTIDE SEQUENCE [LARGE SCALE GENOMIC DNA]</scope>
    <source>
        <strain evidence="2 3">L5</strain>
    </source>
</reference>
<sequence>MKRLFQTLLAAIGVLGVVVAAAVVYVTTFLDPEDFKPRLVEVVREHSGLELSLDGPLSWSFYPRLGVSVKEAEGRLPEQQDGAPPFLAFTHAEVSLAFAPLLRGEIAIEGLMLDGMSLRLERDEQGRGNWEALLQRLDERREGAESALAPASAGPSLEGGNLAVALNIASVQIRNGAVRYRDRAAGREWLLEDVGLSGSNVNPQRAFPFRSSFRLKSYDRLDWRELERKPALASEISLEGRMRLALAERRYVMEAPKLSAATFFRGVEDRQQTDLTGQQLILDLSQQRLQLQEGRLEAGLQHPDLGEDALSLTLALALDADLEQRTAQLRDLQLTGPDGLRLSGHLNLADLDSAPSYSGQLSLAPLSLRPWLARLGEAPSMAEGALTDVALTSPVRGDLEHVELEGLTLVLDDSTFTGRLGMGFGGSLLNFELQGDSLDLDRYLPADTPAEQSAARGGLPGIERALASDPASLVPAEWLAELDLDGRLALSRLRLNGLDFTEVGLVLSGGEGHQRLERFESAFYDGELSASGALDLTREPIRWQLEPNLSRVQLEPLIQAMTEDDSPAPLRGRLSLEGELESRENAWSALKRNLNGTLAGRIDEGAVLEANVSQELCTLAAFVEGRETSRDWSADTRFERAEASLRIRDGVARSDDILVTLPGIEMGGNGELDLGSEHFDLRAAARFVDGADAACPVNPRLQRVPLPVRCSGELSGDSREWCRFDREAFQSSLAELLRDEVGRRASDELERRLERPLERLEERMGNDAGRELRDALRGLLE</sequence>
<comment type="caution">
    <text evidence="2">The sequence shown here is derived from an EMBL/GenBank/DDBJ whole genome shotgun (WGS) entry which is preliminary data.</text>
</comment>
<dbReference type="GO" id="GO:0005886">
    <property type="term" value="C:plasma membrane"/>
    <property type="evidence" value="ECO:0007669"/>
    <property type="project" value="TreeGrafter"/>
</dbReference>
<keyword evidence="3" id="KW-1185">Reference proteome</keyword>
<accession>A0A7V7KGI6</accession>
<dbReference type="AlphaFoldDB" id="A0A7V7KGI6"/>